<evidence type="ECO:0000256" key="7">
    <source>
        <dbReference type="HAMAP-Rule" id="MF_01201"/>
    </source>
</evidence>
<keyword evidence="6 7" id="KW-0413">Isomerase</keyword>
<feature type="active site" description="Proton acceptor; specific for D-alanine" evidence="7">
    <location>
        <position position="41"/>
    </location>
</feature>
<evidence type="ECO:0000256" key="5">
    <source>
        <dbReference type="ARBA" id="ARBA00022898"/>
    </source>
</evidence>
<comment type="pathway">
    <text evidence="7">Amino-acid biosynthesis; D-alanine biosynthesis; D-alanine from L-alanine: step 1/1.</text>
</comment>
<dbReference type="KEGG" id="sphj:BSL82_05060"/>
<dbReference type="Pfam" id="PF01168">
    <property type="entry name" value="Ala_racemase_N"/>
    <property type="match status" value="1"/>
</dbReference>
<dbReference type="STRING" id="1921510.BSL82_05060"/>
<reference evidence="12" key="1">
    <citation type="submission" date="2016-11" db="EMBL/GenBank/DDBJ databases">
        <title>Complete Genome Sequence of alachlor-degrading Sphingomonas sp. strain JJ-A5.</title>
        <authorList>
            <person name="Lee H."/>
            <person name="Ka J.-O."/>
        </authorList>
    </citation>
    <scope>NUCLEOTIDE SEQUENCE [LARGE SCALE GENOMIC DNA]</scope>
    <source>
        <strain evidence="12">JJ-A5</strain>
    </source>
</reference>
<dbReference type="InterPro" id="IPR000821">
    <property type="entry name" value="Ala_racemase"/>
</dbReference>
<dbReference type="InterPro" id="IPR029066">
    <property type="entry name" value="PLP-binding_barrel"/>
</dbReference>
<dbReference type="PANTHER" id="PTHR30511">
    <property type="entry name" value="ALANINE RACEMASE"/>
    <property type="match status" value="1"/>
</dbReference>
<dbReference type="SMART" id="SM01005">
    <property type="entry name" value="Ala_racemase_C"/>
    <property type="match status" value="1"/>
</dbReference>
<dbReference type="CDD" id="cd00430">
    <property type="entry name" value="PLPDE_III_AR"/>
    <property type="match status" value="1"/>
</dbReference>
<comment type="similarity">
    <text evidence="3 7">Belongs to the alanine racemase family.</text>
</comment>
<dbReference type="InterPro" id="IPR001608">
    <property type="entry name" value="Ala_racemase_N"/>
</dbReference>
<feature type="binding site" evidence="7 9">
    <location>
        <position position="309"/>
    </location>
    <ligand>
        <name>substrate</name>
    </ligand>
</feature>
<comment type="cofactor">
    <cofactor evidence="2 7 8">
        <name>pyridoxal 5'-phosphate</name>
        <dbReference type="ChEBI" id="CHEBI:597326"/>
    </cofactor>
</comment>
<evidence type="ECO:0000256" key="1">
    <source>
        <dbReference type="ARBA" id="ARBA00000316"/>
    </source>
</evidence>
<gene>
    <name evidence="11" type="ORF">BSL82_05060</name>
</gene>
<dbReference type="HAMAP" id="MF_01201">
    <property type="entry name" value="Ala_racemase"/>
    <property type="match status" value="1"/>
</dbReference>
<keyword evidence="5 7" id="KW-0663">Pyridoxal phosphate</keyword>
<evidence type="ECO:0000313" key="11">
    <source>
        <dbReference type="EMBL" id="API58760.1"/>
    </source>
</evidence>
<comment type="function">
    <text evidence="7">Catalyzes the interconversion of L-alanine and D-alanine. May also act on other amino acids.</text>
</comment>
<dbReference type="NCBIfam" id="TIGR00492">
    <property type="entry name" value="alr"/>
    <property type="match status" value="1"/>
</dbReference>
<dbReference type="EMBL" id="CP018221">
    <property type="protein sequence ID" value="API58760.1"/>
    <property type="molecule type" value="Genomic_DNA"/>
</dbReference>
<dbReference type="GO" id="GO:0008784">
    <property type="term" value="F:alanine racemase activity"/>
    <property type="evidence" value="ECO:0007669"/>
    <property type="project" value="UniProtKB-UniRule"/>
</dbReference>
<dbReference type="SUPFAM" id="SSF51419">
    <property type="entry name" value="PLP-binding barrel"/>
    <property type="match status" value="1"/>
</dbReference>
<evidence type="ECO:0000256" key="2">
    <source>
        <dbReference type="ARBA" id="ARBA00001933"/>
    </source>
</evidence>
<feature type="active site" description="Proton acceptor; specific for L-alanine" evidence="7">
    <location>
        <position position="261"/>
    </location>
</feature>
<evidence type="ECO:0000259" key="10">
    <source>
        <dbReference type="SMART" id="SM01005"/>
    </source>
</evidence>
<dbReference type="EC" id="5.1.1.1" evidence="4 7"/>
<evidence type="ECO:0000313" key="12">
    <source>
        <dbReference type="Proteomes" id="UP000182063"/>
    </source>
</evidence>
<evidence type="ECO:0000256" key="3">
    <source>
        <dbReference type="ARBA" id="ARBA00007880"/>
    </source>
</evidence>
<feature type="domain" description="Alanine racemase C-terminal" evidence="10">
    <location>
        <begin position="240"/>
        <end position="366"/>
    </location>
</feature>
<accession>A0A1L3ZT35</accession>
<dbReference type="AlphaFoldDB" id="A0A1L3ZT35"/>
<comment type="catalytic activity">
    <reaction evidence="1 7">
        <text>L-alanine = D-alanine</text>
        <dbReference type="Rhea" id="RHEA:20249"/>
        <dbReference type="ChEBI" id="CHEBI:57416"/>
        <dbReference type="ChEBI" id="CHEBI:57972"/>
        <dbReference type="EC" id="5.1.1.1"/>
    </reaction>
</comment>
<dbReference type="GO" id="GO:0005829">
    <property type="term" value="C:cytosol"/>
    <property type="evidence" value="ECO:0007669"/>
    <property type="project" value="TreeGrafter"/>
</dbReference>
<name>A0A1L3ZT35_9SPHN</name>
<evidence type="ECO:0000256" key="4">
    <source>
        <dbReference type="ARBA" id="ARBA00013089"/>
    </source>
</evidence>
<dbReference type="Gene3D" id="3.20.20.10">
    <property type="entry name" value="Alanine racemase"/>
    <property type="match status" value="1"/>
</dbReference>
<dbReference type="InterPro" id="IPR011079">
    <property type="entry name" value="Ala_racemase_C"/>
</dbReference>
<evidence type="ECO:0000256" key="9">
    <source>
        <dbReference type="PIRSR" id="PIRSR600821-52"/>
    </source>
</evidence>
<proteinExistence type="inferred from homology"/>
<organism evidence="11 12">
    <name type="scientific">Tardibacter chloracetimidivorans</name>
    <dbReference type="NCBI Taxonomy" id="1921510"/>
    <lineage>
        <taxon>Bacteria</taxon>
        <taxon>Pseudomonadati</taxon>
        <taxon>Pseudomonadota</taxon>
        <taxon>Alphaproteobacteria</taxon>
        <taxon>Sphingomonadales</taxon>
        <taxon>Sphingomonadaceae</taxon>
        <taxon>Tardibacter</taxon>
    </lineage>
</organism>
<evidence type="ECO:0000256" key="8">
    <source>
        <dbReference type="PIRSR" id="PIRSR600821-50"/>
    </source>
</evidence>
<dbReference type="RefSeq" id="WP_072596313.1">
    <property type="nucleotide sequence ID" value="NZ_CP018221.1"/>
</dbReference>
<dbReference type="Gene3D" id="2.40.37.10">
    <property type="entry name" value="Lyase, Ornithine Decarboxylase, Chain A, domain 1"/>
    <property type="match status" value="1"/>
</dbReference>
<dbReference type="PANTHER" id="PTHR30511:SF0">
    <property type="entry name" value="ALANINE RACEMASE, CATABOLIC-RELATED"/>
    <property type="match status" value="1"/>
</dbReference>
<feature type="binding site" evidence="7 9">
    <location>
        <position position="140"/>
    </location>
    <ligand>
        <name>substrate</name>
    </ligand>
</feature>
<dbReference type="Pfam" id="PF00842">
    <property type="entry name" value="Ala_racemase_C"/>
    <property type="match status" value="1"/>
</dbReference>
<dbReference type="PROSITE" id="PS00395">
    <property type="entry name" value="ALANINE_RACEMASE"/>
    <property type="match status" value="1"/>
</dbReference>
<dbReference type="GO" id="GO:0030632">
    <property type="term" value="P:D-alanine biosynthetic process"/>
    <property type="evidence" value="ECO:0007669"/>
    <property type="project" value="UniProtKB-UniRule"/>
</dbReference>
<dbReference type="SUPFAM" id="SSF50621">
    <property type="entry name" value="Alanine racemase C-terminal domain-like"/>
    <property type="match status" value="1"/>
</dbReference>
<protein>
    <recommendedName>
        <fullName evidence="4 7">Alanine racemase</fullName>
        <ecNumber evidence="4 7">5.1.1.1</ecNumber>
    </recommendedName>
</protein>
<dbReference type="InterPro" id="IPR020622">
    <property type="entry name" value="Ala_racemase_pyridoxalP-BS"/>
</dbReference>
<dbReference type="InterPro" id="IPR009006">
    <property type="entry name" value="Ala_racemase/Decarboxylase_C"/>
</dbReference>
<sequence length="380" mass="40684">MVRSICPATASRLIVDLDALSGNYASLSRKLAPAACGAVVKANAYGLGAVPVVEALQAAGCRLFFTAHLAEALDLMSVVDPTCEIVILNGLDPDCEPVCAEHGFVPALNSMAQIERWRALAIAQGRRLPAALQVDSGMSRLGLTLDDAQALSATAIGDNIDLRLILTHLACADDPCREENRMQRARFEEINRLFPGIPASIANSGAAFLTPDFHLDIARCGIALYGVAPTLAQPGELRSVVRLDARVIQIRDIEVGTGIGYGFDHVARCPMRIATVGIGYADGISRRFAQSGAAWYQKHRLPLVGRISMDSLAIDISGLPDGLLREGGFVELIGPNQPLEAMADAVGTIPYEILTGLGRRHERLYVQNHRSERQSAGAWS</sequence>
<evidence type="ECO:0000256" key="6">
    <source>
        <dbReference type="ARBA" id="ARBA00023235"/>
    </source>
</evidence>
<dbReference type="PRINTS" id="PR00992">
    <property type="entry name" value="ALARACEMASE"/>
</dbReference>
<keyword evidence="12" id="KW-1185">Reference proteome</keyword>
<dbReference type="UniPathway" id="UPA00042">
    <property type="reaction ID" value="UER00497"/>
</dbReference>
<dbReference type="Proteomes" id="UP000182063">
    <property type="component" value="Chromosome"/>
</dbReference>
<dbReference type="GO" id="GO:0030170">
    <property type="term" value="F:pyridoxal phosphate binding"/>
    <property type="evidence" value="ECO:0007669"/>
    <property type="project" value="UniProtKB-UniRule"/>
</dbReference>
<feature type="modified residue" description="N6-(pyridoxal phosphate)lysine" evidence="7 8">
    <location>
        <position position="41"/>
    </location>
</feature>